<dbReference type="AlphaFoldDB" id="A0A8J3ZDH4"/>
<evidence type="ECO:0000313" key="2">
    <source>
        <dbReference type="EMBL" id="GIJ59213.1"/>
    </source>
</evidence>
<gene>
    <name evidence="2" type="ORF">Vau01_067290</name>
</gene>
<dbReference type="InterPro" id="IPR016181">
    <property type="entry name" value="Acyl_CoA_acyltransferase"/>
</dbReference>
<dbReference type="EMBL" id="BOPG01000045">
    <property type="protein sequence ID" value="GIJ59213.1"/>
    <property type="molecule type" value="Genomic_DNA"/>
</dbReference>
<feature type="domain" description="N-acetyltransferase" evidence="1">
    <location>
        <begin position="107"/>
        <end position="244"/>
    </location>
</feature>
<sequence>MGDDPLIDRARRVWVELAGVPVAFPGAGGAEVVVAGGSLLCPPGWVGIVAIGDAAIATVPADGVAAPVRRALGGVPVPALTDPDRFRAAVPVVDLLGPATLAYLDEREFRPAGSAAVERIPRDHPDLVALLASVSDADAQECGLRGITSPAFVVRDGTRTVAAAGYEWWPGGMAHICVLTAPDLRGRGLARIVASAAVADGLRNGLLPQWRARPEPSRRVARALGFRQLGSQLSAWVQVPQNVR</sequence>
<dbReference type="Pfam" id="PF12746">
    <property type="entry name" value="GNAT_acetyltran"/>
    <property type="match status" value="1"/>
</dbReference>
<name>A0A8J3ZDH4_9ACTN</name>
<comment type="caution">
    <text evidence="2">The sequence shown here is derived from an EMBL/GenBank/DDBJ whole genome shotgun (WGS) entry which is preliminary data.</text>
</comment>
<proteinExistence type="predicted"/>
<dbReference type="RefSeq" id="WP_204001036.1">
    <property type="nucleotide sequence ID" value="NZ_BOPG01000045.1"/>
</dbReference>
<dbReference type="SUPFAM" id="SSF55729">
    <property type="entry name" value="Acyl-CoA N-acyltransferases (Nat)"/>
    <property type="match status" value="1"/>
</dbReference>
<accession>A0A8J3ZDH4</accession>
<dbReference type="InterPro" id="IPR000182">
    <property type="entry name" value="GNAT_dom"/>
</dbReference>
<dbReference type="InterPro" id="IPR027365">
    <property type="entry name" value="GNAT_acetyltra_YdfB-like"/>
</dbReference>
<dbReference type="PROSITE" id="PS51186">
    <property type="entry name" value="GNAT"/>
    <property type="match status" value="1"/>
</dbReference>
<keyword evidence="3" id="KW-1185">Reference proteome</keyword>
<dbReference type="Gene3D" id="3.40.630.30">
    <property type="match status" value="1"/>
</dbReference>
<organism evidence="2 3">
    <name type="scientific">Virgisporangium aurantiacum</name>
    <dbReference type="NCBI Taxonomy" id="175570"/>
    <lineage>
        <taxon>Bacteria</taxon>
        <taxon>Bacillati</taxon>
        <taxon>Actinomycetota</taxon>
        <taxon>Actinomycetes</taxon>
        <taxon>Micromonosporales</taxon>
        <taxon>Micromonosporaceae</taxon>
        <taxon>Virgisporangium</taxon>
    </lineage>
</organism>
<evidence type="ECO:0000313" key="3">
    <source>
        <dbReference type="Proteomes" id="UP000612585"/>
    </source>
</evidence>
<protein>
    <recommendedName>
        <fullName evidence="1">N-acetyltransferase domain-containing protein</fullName>
    </recommendedName>
</protein>
<dbReference type="Proteomes" id="UP000612585">
    <property type="component" value="Unassembled WGS sequence"/>
</dbReference>
<reference evidence="2" key="1">
    <citation type="submission" date="2021-01" db="EMBL/GenBank/DDBJ databases">
        <title>Whole genome shotgun sequence of Virgisporangium aurantiacum NBRC 16421.</title>
        <authorList>
            <person name="Komaki H."/>
            <person name="Tamura T."/>
        </authorList>
    </citation>
    <scope>NUCLEOTIDE SEQUENCE</scope>
    <source>
        <strain evidence="2">NBRC 16421</strain>
    </source>
</reference>
<evidence type="ECO:0000259" key="1">
    <source>
        <dbReference type="PROSITE" id="PS51186"/>
    </source>
</evidence>
<dbReference type="GO" id="GO:0016747">
    <property type="term" value="F:acyltransferase activity, transferring groups other than amino-acyl groups"/>
    <property type="evidence" value="ECO:0007669"/>
    <property type="project" value="InterPro"/>
</dbReference>